<dbReference type="EMBL" id="CM004469">
    <property type="protein sequence ID" value="OCT92781.1"/>
    <property type="molecule type" value="Genomic_DNA"/>
</dbReference>
<dbReference type="GO" id="GO:0005886">
    <property type="term" value="C:plasma membrane"/>
    <property type="evidence" value="ECO:0007669"/>
    <property type="project" value="TreeGrafter"/>
</dbReference>
<name>A0A974DL65_XENLA</name>
<evidence type="ECO:0000313" key="1">
    <source>
        <dbReference type="EMBL" id="OCT92781.1"/>
    </source>
</evidence>
<dbReference type="PRINTS" id="PR01463">
    <property type="entry name" value="EAGCHANLFMLY"/>
</dbReference>
<dbReference type="GO" id="GO:0005249">
    <property type="term" value="F:voltage-gated potassium channel activity"/>
    <property type="evidence" value="ECO:0007669"/>
    <property type="project" value="InterPro"/>
</dbReference>
<reference evidence="2" key="1">
    <citation type="journal article" date="2016" name="Nature">
        <title>Genome evolution in the allotetraploid frog Xenopus laevis.</title>
        <authorList>
            <person name="Session A.M."/>
            <person name="Uno Y."/>
            <person name="Kwon T."/>
            <person name="Chapman J.A."/>
            <person name="Toyoda A."/>
            <person name="Takahashi S."/>
            <person name="Fukui A."/>
            <person name="Hikosaka A."/>
            <person name="Suzuki A."/>
            <person name="Kondo M."/>
            <person name="van Heeringen S.J."/>
            <person name="Quigley I."/>
            <person name="Heinz S."/>
            <person name="Ogino H."/>
            <person name="Ochi H."/>
            <person name="Hellsten U."/>
            <person name="Lyons J.B."/>
            <person name="Simakov O."/>
            <person name="Putnam N."/>
            <person name="Stites J."/>
            <person name="Kuroki Y."/>
            <person name="Tanaka T."/>
            <person name="Michiue T."/>
            <person name="Watanabe M."/>
            <person name="Bogdanovic O."/>
            <person name="Lister R."/>
            <person name="Georgiou G."/>
            <person name="Paranjpe S.S."/>
            <person name="van Kruijsbergen I."/>
            <person name="Shu S."/>
            <person name="Carlson J."/>
            <person name="Kinoshita T."/>
            <person name="Ohta Y."/>
            <person name="Mawaribuchi S."/>
            <person name="Jenkins J."/>
            <person name="Grimwood J."/>
            <person name="Schmutz J."/>
            <person name="Mitros T."/>
            <person name="Mozaffari S.V."/>
            <person name="Suzuki Y."/>
            <person name="Haramoto Y."/>
            <person name="Yamamoto T.S."/>
            <person name="Takagi C."/>
            <person name="Heald R."/>
            <person name="Miller K."/>
            <person name="Haudenschild C."/>
            <person name="Kitzman J."/>
            <person name="Nakayama T."/>
            <person name="Izutsu Y."/>
            <person name="Robert J."/>
            <person name="Fortriede J."/>
            <person name="Burns K."/>
            <person name="Lotay V."/>
            <person name="Karimi K."/>
            <person name="Yasuoka Y."/>
            <person name="Dichmann D.S."/>
            <person name="Flajnik M.F."/>
            <person name="Houston D.W."/>
            <person name="Shendure J."/>
            <person name="DuPasquier L."/>
            <person name="Vize P.D."/>
            <person name="Zorn A.M."/>
            <person name="Ito M."/>
            <person name="Marcotte E.M."/>
            <person name="Wallingford J.B."/>
            <person name="Ito Y."/>
            <person name="Asashima M."/>
            <person name="Ueno N."/>
            <person name="Matsuda Y."/>
            <person name="Veenstra G.J."/>
            <person name="Fujiyama A."/>
            <person name="Harland R.M."/>
            <person name="Taira M."/>
            <person name="Rokhsar D.S."/>
        </authorList>
    </citation>
    <scope>NUCLEOTIDE SEQUENCE [LARGE SCALE GENOMIC DNA]</scope>
    <source>
        <strain evidence="2">J</strain>
    </source>
</reference>
<dbReference type="Gene3D" id="3.30.450.20">
    <property type="entry name" value="PAS domain"/>
    <property type="match status" value="1"/>
</dbReference>
<dbReference type="AlphaFoldDB" id="A0A974DL65"/>
<gene>
    <name evidence="1" type="ORF">XELAEV_18015845mg</name>
</gene>
<evidence type="ECO:0008006" key="3">
    <source>
        <dbReference type="Google" id="ProtNLM"/>
    </source>
</evidence>
<dbReference type="InterPro" id="IPR050818">
    <property type="entry name" value="KCNH_animal-type"/>
</dbReference>
<sequence>MPTMRGLLAPQNTFLDTIATQFDGTHDFPEVEEGERDKHSQKKRVAYTRANKLYQFLEVKLGTLAYTRDVLFSSIYGIQLGELNNIKSKSYFLVLTNFYFWCLLDVVPIKNEKGEVVLFLTSFKDITDTKGQTGSGSCKETDRRWSRTILSHLSGQVQRQNRTKGFFGDKLQVPECKVVSVQKSPLIFLYYGTFKACWDCLIHLVTLYVAITVPYSVCFSNSKEEGKTIPQSPSIACDLIVEILFILAN</sequence>
<protein>
    <recommendedName>
        <fullName evidence="3">PAC domain-containing protein</fullName>
    </recommendedName>
</protein>
<accession>A0A974DL65</accession>
<dbReference type="InterPro" id="IPR003938">
    <property type="entry name" value="K_chnl_volt-dep_EAG/ELK/ERG"/>
</dbReference>
<dbReference type="PANTHER" id="PTHR10217">
    <property type="entry name" value="VOLTAGE AND LIGAND GATED POTASSIUM CHANNEL"/>
    <property type="match status" value="1"/>
</dbReference>
<organism evidence="1 2">
    <name type="scientific">Xenopus laevis</name>
    <name type="common">African clawed frog</name>
    <dbReference type="NCBI Taxonomy" id="8355"/>
    <lineage>
        <taxon>Eukaryota</taxon>
        <taxon>Metazoa</taxon>
        <taxon>Chordata</taxon>
        <taxon>Craniata</taxon>
        <taxon>Vertebrata</taxon>
        <taxon>Euteleostomi</taxon>
        <taxon>Amphibia</taxon>
        <taxon>Batrachia</taxon>
        <taxon>Anura</taxon>
        <taxon>Pipoidea</taxon>
        <taxon>Pipidae</taxon>
        <taxon>Xenopodinae</taxon>
        <taxon>Xenopus</taxon>
        <taxon>Xenopus</taxon>
    </lineage>
</organism>
<dbReference type="PANTHER" id="PTHR10217:SF481">
    <property type="entry name" value="POTASSIUM VOLTAGE-GATED CHANNEL SUBFAMILY H MEMBER 3"/>
    <property type="match status" value="1"/>
</dbReference>
<evidence type="ECO:0000313" key="2">
    <source>
        <dbReference type="Proteomes" id="UP000694892"/>
    </source>
</evidence>
<dbReference type="Proteomes" id="UP000694892">
    <property type="component" value="Chromosome 2S"/>
</dbReference>
<proteinExistence type="predicted"/>
<dbReference type="GO" id="GO:0042391">
    <property type="term" value="P:regulation of membrane potential"/>
    <property type="evidence" value="ECO:0007669"/>
    <property type="project" value="TreeGrafter"/>
</dbReference>